<evidence type="ECO:0000256" key="6">
    <source>
        <dbReference type="ARBA" id="ARBA00022692"/>
    </source>
</evidence>
<dbReference type="EMBL" id="JAMRDG010000002">
    <property type="protein sequence ID" value="KAJ3689734.1"/>
    <property type="molecule type" value="Genomic_DNA"/>
</dbReference>
<comment type="catalytic activity">
    <reaction evidence="12">
        <text>ADP(in) + ATP(out) = ADP(out) + ATP(in)</text>
        <dbReference type="Rhea" id="RHEA:34999"/>
        <dbReference type="ChEBI" id="CHEBI:30616"/>
        <dbReference type="ChEBI" id="CHEBI:456216"/>
    </reaction>
    <physiologicalReaction direction="left-to-right" evidence="12">
        <dbReference type="Rhea" id="RHEA:35000"/>
    </physiologicalReaction>
</comment>
<comment type="similarity">
    <text evidence="2 15">Belongs to the mitochondrial carrier (TC 2.A.29) family.</text>
</comment>
<evidence type="ECO:0000256" key="11">
    <source>
        <dbReference type="ARBA" id="ARBA00023136"/>
    </source>
</evidence>
<name>A0AAD6EMC7_9POAL</name>
<evidence type="ECO:0000313" key="17">
    <source>
        <dbReference type="EMBL" id="KAJ3689734.1"/>
    </source>
</evidence>
<sequence>MVEKLKPPSVVQQIHSEQLDLFISIALTHPVSLFNITPTSLQPSQFLVLAAPSPPKIPFSDHTKVLLALALLNPSQVPTMSLVFAAAPSEEGIFNIVTALYLGSVPGAMYKTAAAPFEHVKLLIQNQAEMIKPGRMSEPYGGIADSFARTIKDEGILALWRRNTASILSMASEYL</sequence>
<dbReference type="GO" id="GO:0140021">
    <property type="term" value="P:mitochondrial ADP transmembrane transport"/>
    <property type="evidence" value="ECO:0007669"/>
    <property type="project" value="InterPro"/>
</dbReference>
<evidence type="ECO:0000313" key="18">
    <source>
        <dbReference type="Proteomes" id="UP001210211"/>
    </source>
</evidence>
<evidence type="ECO:0000256" key="14">
    <source>
        <dbReference type="PROSITE-ProRule" id="PRU00282"/>
    </source>
</evidence>
<dbReference type="Proteomes" id="UP001210211">
    <property type="component" value="Unassembled WGS sequence"/>
</dbReference>
<dbReference type="InterPro" id="IPR018108">
    <property type="entry name" value="MCP_transmembrane"/>
</dbReference>
<dbReference type="GO" id="GO:0005743">
    <property type="term" value="C:mitochondrial inner membrane"/>
    <property type="evidence" value="ECO:0007669"/>
    <property type="project" value="UniProtKB-SubCell"/>
</dbReference>
<accession>A0AAD6EMC7</accession>
<keyword evidence="5" id="KW-0050">Antiport</keyword>
<comment type="function">
    <text evidence="13">ADP:ATP antiporter that mediates import of ADP into the mitochondrial matrix for ATP synthesis, and export of ATP out to fuel the cell. Cycles between the cytoplasmic-open state (c-state) and the matrix-open state (m-state): operates by the alternating access mechanism with a single substrate-binding site intermittently exposed to either the cytosolic (c-state) or matrix (m-state) side of the inner mitochondrial membrane.</text>
</comment>
<dbReference type="SUPFAM" id="SSF103506">
    <property type="entry name" value="Mitochondrial carrier"/>
    <property type="match status" value="1"/>
</dbReference>
<dbReference type="Gene3D" id="1.50.40.10">
    <property type="entry name" value="Mitochondrial carrier domain"/>
    <property type="match status" value="1"/>
</dbReference>
<dbReference type="PANTHER" id="PTHR45635:SF14">
    <property type="entry name" value="ADP_ATP TRANSLOCASE"/>
    <property type="match status" value="1"/>
</dbReference>
<keyword evidence="4 15" id="KW-0813">Transport</keyword>
<keyword evidence="8" id="KW-0999">Mitochondrion inner membrane</keyword>
<keyword evidence="10" id="KW-0496">Mitochondrion</keyword>
<keyword evidence="18" id="KW-1185">Reference proteome</keyword>
<keyword evidence="11 14" id="KW-0472">Membrane</keyword>
<evidence type="ECO:0000256" key="7">
    <source>
        <dbReference type="ARBA" id="ARBA00022737"/>
    </source>
</evidence>
<dbReference type="PROSITE" id="PS50920">
    <property type="entry name" value="SOLCAR"/>
    <property type="match status" value="1"/>
</dbReference>
<reference evidence="17 18" key="1">
    <citation type="journal article" date="2022" name="Cell">
        <title>Repeat-based holocentromeres influence genome architecture and karyotype evolution.</title>
        <authorList>
            <person name="Hofstatter P.G."/>
            <person name="Thangavel G."/>
            <person name="Lux T."/>
            <person name="Neumann P."/>
            <person name="Vondrak T."/>
            <person name="Novak P."/>
            <person name="Zhang M."/>
            <person name="Costa L."/>
            <person name="Castellani M."/>
            <person name="Scott A."/>
            <person name="Toegelov H."/>
            <person name="Fuchs J."/>
            <person name="Mata-Sucre Y."/>
            <person name="Dias Y."/>
            <person name="Vanzela A.L.L."/>
            <person name="Huettel B."/>
            <person name="Almeida C.C.S."/>
            <person name="Simkova H."/>
            <person name="Souza G."/>
            <person name="Pedrosa-Harand A."/>
            <person name="Macas J."/>
            <person name="Mayer K.F.X."/>
            <person name="Houben A."/>
            <person name="Marques A."/>
        </authorList>
    </citation>
    <scope>NUCLEOTIDE SEQUENCE [LARGE SCALE GENOMIC DNA]</scope>
    <source>
        <strain evidence="17">RhyTen1mFocal</strain>
    </source>
</reference>
<evidence type="ECO:0000256" key="13">
    <source>
        <dbReference type="ARBA" id="ARBA00045250"/>
    </source>
</evidence>
<comment type="function">
    <text evidence="16">Catalyzes the exchange of ADP and ATP across the membrane.</text>
</comment>
<comment type="subunit">
    <text evidence="3 16">Monomer.</text>
</comment>
<comment type="subcellular location">
    <subcellularLocation>
        <location evidence="16">Membrane</location>
        <topology evidence="16">Multi-pass membrane protein</topology>
    </subcellularLocation>
    <subcellularLocation>
        <location evidence="1">Mitochondrion inner membrane</location>
        <topology evidence="1">Multi-pass membrane protein</topology>
    </subcellularLocation>
</comment>
<dbReference type="InterPro" id="IPR002113">
    <property type="entry name" value="ADT_euk_type"/>
</dbReference>
<dbReference type="Pfam" id="PF00153">
    <property type="entry name" value="Mito_carr"/>
    <property type="match status" value="1"/>
</dbReference>
<dbReference type="GO" id="GO:0005471">
    <property type="term" value="F:ATP:ADP antiporter activity"/>
    <property type="evidence" value="ECO:0007669"/>
    <property type="project" value="UniProtKB-UniRule"/>
</dbReference>
<organism evidence="17 18">
    <name type="scientific">Rhynchospora tenuis</name>
    <dbReference type="NCBI Taxonomy" id="198213"/>
    <lineage>
        <taxon>Eukaryota</taxon>
        <taxon>Viridiplantae</taxon>
        <taxon>Streptophyta</taxon>
        <taxon>Embryophyta</taxon>
        <taxon>Tracheophyta</taxon>
        <taxon>Spermatophyta</taxon>
        <taxon>Magnoliopsida</taxon>
        <taxon>Liliopsida</taxon>
        <taxon>Poales</taxon>
        <taxon>Cyperaceae</taxon>
        <taxon>Cyperoideae</taxon>
        <taxon>Rhynchosporeae</taxon>
        <taxon>Rhynchospora</taxon>
    </lineage>
</organism>
<evidence type="ECO:0000256" key="5">
    <source>
        <dbReference type="ARBA" id="ARBA00022449"/>
    </source>
</evidence>
<evidence type="ECO:0000256" key="12">
    <source>
        <dbReference type="ARBA" id="ARBA00024143"/>
    </source>
</evidence>
<evidence type="ECO:0000256" key="8">
    <source>
        <dbReference type="ARBA" id="ARBA00022792"/>
    </source>
</evidence>
<evidence type="ECO:0000256" key="3">
    <source>
        <dbReference type="ARBA" id="ARBA00011245"/>
    </source>
</evidence>
<proteinExistence type="inferred from homology"/>
<dbReference type="InterPro" id="IPR002067">
    <property type="entry name" value="MCP"/>
</dbReference>
<evidence type="ECO:0000256" key="10">
    <source>
        <dbReference type="ARBA" id="ARBA00023128"/>
    </source>
</evidence>
<feature type="repeat" description="Solcar" evidence="14">
    <location>
        <begin position="94"/>
        <end position="175"/>
    </location>
</feature>
<comment type="caution">
    <text evidence="17">The sequence shown here is derived from an EMBL/GenBank/DDBJ whole genome shotgun (WGS) entry which is preliminary data.</text>
</comment>
<dbReference type="PRINTS" id="PR00926">
    <property type="entry name" value="MITOCARRIER"/>
</dbReference>
<dbReference type="InterPro" id="IPR023395">
    <property type="entry name" value="MCP_dom_sf"/>
</dbReference>
<dbReference type="GO" id="GO:1990544">
    <property type="term" value="P:mitochondrial ATP transmembrane transport"/>
    <property type="evidence" value="ECO:0007669"/>
    <property type="project" value="InterPro"/>
</dbReference>
<gene>
    <name evidence="17" type="ORF">LUZ61_018898</name>
</gene>
<evidence type="ECO:0000256" key="1">
    <source>
        <dbReference type="ARBA" id="ARBA00004448"/>
    </source>
</evidence>
<keyword evidence="6 14" id="KW-0812">Transmembrane</keyword>
<evidence type="ECO:0000256" key="2">
    <source>
        <dbReference type="ARBA" id="ARBA00006375"/>
    </source>
</evidence>
<keyword evidence="9" id="KW-1133">Transmembrane helix</keyword>
<evidence type="ECO:0000256" key="15">
    <source>
        <dbReference type="RuleBase" id="RU000488"/>
    </source>
</evidence>
<protein>
    <recommendedName>
        <fullName evidence="16">ADP/ATP translocase</fullName>
    </recommendedName>
    <alternativeName>
        <fullName evidence="16">ADP,ATP carrier protein</fullName>
    </alternativeName>
</protein>
<keyword evidence="7" id="KW-0677">Repeat</keyword>
<evidence type="ECO:0000256" key="16">
    <source>
        <dbReference type="RuleBase" id="RU368008"/>
    </source>
</evidence>
<dbReference type="AlphaFoldDB" id="A0AAD6EMC7"/>
<evidence type="ECO:0000256" key="9">
    <source>
        <dbReference type="ARBA" id="ARBA00022989"/>
    </source>
</evidence>
<dbReference type="PANTHER" id="PTHR45635">
    <property type="entry name" value="ADP,ATP CARRIER PROTEIN 1-RELATED-RELATED"/>
    <property type="match status" value="1"/>
</dbReference>
<evidence type="ECO:0000256" key="4">
    <source>
        <dbReference type="ARBA" id="ARBA00022448"/>
    </source>
</evidence>